<dbReference type="Gene3D" id="3.40.980.10">
    <property type="entry name" value="MoaB/Mog-like domain"/>
    <property type="match status" value="1"/>
</dbReference>
<proteinExistence type="predicted"/>
<dbReference type="InterPro" id="IPR001453">
    <property type="entry name" value="MoaB/Mog_dom"/>
</dbReference>
<dbReference type="EMBL" id="MEUG01000001">
    <property type="protein sequence ID" value="OGC27695.1"/>
    <property type="molecule type" value="Genomic_DNA"/>
</dbReference>
<evidence type="ECO:0000256" key="2">
    <source>
        <dbReference type="ARBA" id="ARBA00023150"/>
    </source>
</evidence>
<dbReference type="SMART" id="SM00852">
    <property type="entry name" value="MoCF_biosynth"/>
    <property type="match status" value="1"/>
</dbReference>
<dbReference type="NCBIfam" id="TIGR00177">
    <property type="entry name" value="molyb_syn"/>
    <property type="match status" value="1"/>
</dbReference>
<protein>
    <submittedName>
        <fullName evidence="4">Molybdenum cofactor biosynthesis protein</fullName>
    </submittedName>
</protein>
<dbReference type="PROSITE" id="PS01078">
    <property type="entry name" value="MOCF_BIOSYNTHESIS_1"/>
    <property type="match status" value="1"/>
</dbReference>
<evidence type="ECO:0000313" key="4">
    <source>
        <dbReference type="EMBL" id="OGC27695.1"/>
    </source>
</evidence>
<dbReference type="GO" id="GO:0006777">
    <property type="term" value="P:Mo-molybdopterin cofactor biosynthetic process"/>
    <property type="evidence" value="ECO:0007669"/>
    <property type="project" value="UniProtKB-KW"/>
</dbReference>
<reference evidence="4 5" key="1">
    <citation type="journal article" date="2016" name="Nat. Commun.">
        <title>Thousands of microbial genomes shed light on interconnected biogeochemical processes in an aquifer system.</title>
        <authorList>
            <person name="Anantharaman K."/>
            <person name="Brown C.T."/>
            <person name="Hug L.A."/>
            <person name="Sharon I."/>
            <person name="Castelle C.J."/>
            <person name="Probst A.J."/>
            <person name="Thomas B.C."/>
            <person name="Singh A."/>
            <person name="Wilkins M.J."/>
            <person name="Karaoz U."/>
            <person name="Brodie E.L."/>
            <person name="Williams K.H."/>
            <person name="Hubbard S.S."/>
            <person name="Banfield J.F."/>
        </authorList>
    </citation>
    <scope>NUCLEOTIDE SEQUENCE [LARGE SCALE GENOMIC DNA]</scope>
</reference>
<dbReference type="InterPro" id="IPR008284">
    <property type="entry name" value="MoCF_biosynth_CS"/>
</dbReference>
<dbReference type="PANTHER" id="PTHR43764">
    <property type="entry name" value="MOLYBDENUM COFACTOR BIOSYNTHESIS"/>
    <property type="match status" value="1"/>
</dbReference>
<dbReference type="CDD" id="cd00886">
    <property type="entry name" value="MogA_MoaB"/>
    <property type="match status" value="1"/>
</dbReference>
<feature type="domain" description="MoaB/Mog" evidence="3">
    <location>
        <begin position="4"/>
        <end position="145"/>
    </location>
</feature>
<dbReference type="AlphaFoldDB" id="A0A1F4T4H1"/>
<organism evidence="4 5">
    <name type="scientific">candidate division WOR-1 bacterium RIFOXYC12_FULL_54_18</name>
    <dbReference type="NCBI Taxonomy" id="1802584"/>
    <lineage>
        <taxon>Bacteria</taxon>
        <taxon>Bacillati</taxon>
        <taxon>Saganbacteria</taxon>
    </lineage>
</organism>
<sequence>MKIGIITISDKGSKGVRVDLSGPAIKETIKAELYEYVIVPDEIDDISAKLIEFIDQKKCDLVLTTGGTGLSLRDVTPEATRKILDREIPGIAEAIRGESLKITQKAMLSRGIAGSRGKSLIVNLPGSPKAVKECLAIILPVIPHALEVLEKGSAECGGEN</sequence>
<evidence type="ECO:0000256" key="1">
    <source>
        <dbReference type="ARBA" id="ARBA00005046"/>
    </source>
</evidence>
<dbReference type="Proteomes" id="UP000178602">
    <property type="component" value="Unassembled WGS sequence"/>
</dbReference>
<comment type="caution">
    <text evidence="4">The sequence shown here is derived from an EMBL/GenBank/DDBJ whole genome shotgun (WGS) entry which is preliminary data.</text>
</comment>
<accession>A0A1F4T4H1</accession>
<dbReference type="InterPro" id="IPR051920">
    <property type="entry name" value="MPT_Adenylyltrnsfr/MoaC-Rel"/>
</dbReference>
<dbReference type="SUPFAM" id="SSF53218">
    <property type="entry name" value="Molybdenum cofactor biosynthesis proteins"/>
    <property type="match status" value="1"/>
</dbReference>
<name>A0A1F4T4H1_UNCSA</name>
<dbReference type="InterPro" id="IPR036425">
    <property type="entry name" value="MoaB/Mog-like_dom_sf"/>
</dbReference>
<dbReference type="Pfam" id="PF00994">
    <property type="entry name" value="MoCF_biosynth"/>
    <property type="match status" value="1"/>
</dbReference>
<comment type="pathway">
    <text evidence="1">Cofactor biosynthesis; molybdopterin biosynthesis.</text>
</comment>
<evidence type="ECO:0000313" key="5">
    <source>
        <dbReference type="Proteomes" id="UP000178602"/>
    </source>
</evidence>
<dbReference type="UniPathway" id="UPA00344"/>
<dbReference type="NCBIfam" id="NF006932">
    <property type="entry name" value="PRK09417.1"/>
    <property type="match status" value="1"/>
</dbReference>
<keyword evidence="2" id="KW-0501">Molybdenum cofactor biosynthesis</keyword>
<dbReference type="PANTHER" id="PTHR43764:SF1">
    <property type="entry name" value="MOLYBDOPTERIN MOLYBDOTRANSFERASE"/>
    <property type="match status" value="1"/>
</dbReference>
<evidence type="ECO:0000259" key="3">
    <source>
        <dbReference type="SMART" id="SM00852"/>
    </source>
</evidence>
<gene>
    <name evidence="4" type="ORF">A3K49_01600</name>
</gene>